<protein>
    <recommendedName>
        <fullName evidence="1">Reverse transcriptase domain-containing protein</fullName>
    </recommendedName>
</protein>
<evidence type="ECO:0000259" key="1">
    <source>
        <dbReference type="Pfam" id="PF00078"/>
    </source>
</evidence>
<gene>
    <name evidence="2" type="primary">PARPA_01757.1 scaffold 1443</name>
</gene>
<feature type="domain" description="Reverse transcriptase" evidence="1">
    <location>
        <begin position="19"/>
        <end position="112"/>
    </location>
</feature>
<dbReference type="OrthoDB" id="2286689at2759"/>
<dbReference type="Pfam" id="PF00078">
    <property type="entry name" value="RVT_1"/>
    <property type="match status" value="1"/>
</dbReference>
<reference evidence="2 3" key="1">
    <citation type="submission" date="2014-09" db="EMBL/GenBank/DDBJ databases">
        <authorList>
            <person name="Ellenberger Sabrina"/>
        </authorList>
    </citation>
    <scope>NUCLEOTIDE SEQUENCE [LARGE SCALE GENOMIC DNA]</scope>
    <source>
        <strain evidence="2 3">CBS 412.66</strain>
    </source>
</reference>
<proteinExistence type="predicted"/>
<accession>A0A0B7MZC8</accession>
<dbReference type="AlphaFoldDB" id="A0A0B7MZC8"/>
<dbReference type="EMBL" id="LN719489">
    <property type="protein sequence ID" value="CEP08443.1"/>
    <property type="molecule type" value="Genomic_DNA"/>
</dbReference>
<sequence length="185" mass="21125">MPNRFIGDHSLALRVLMEDASKCKHTAVGIAIDSAKAYDYVNEEYTCSVLDRFGFLAAFTNCIRSLFFDTQIVINMNGFLTTPVHQRRGLRQGDAISPILFNFAPEPLILSILHDSSIQDAASNSRVDFHKSVAFPMEGKSSLVPTGFRRSLQDMRFQWFDSECHYYLKYLGYPIFFTNAQRDIF</sequence>
<organism evidence="2 3">
    <name type="scientific">Parasitella parasitica</name>
    <dbReference type="NCBI Taxonomy" id="35722"/>
    <lineage>
        <taxon>Eukaryota</taxon>
        <taxon>Fungi</taxon>
        <taxon>Fungi incertae sedis</taxon>
        <taxon>Mucoromycota</taxon>
        <taxon>Mucoromycotina</taxon>
        <taxon>Mucoromycetes</taxon>
        <taxon>Mucorales</taxon>
        <taxon>Mucorineae</taxon>
        <taxon>Mucoraceae</taxon>
        <taxon>Parasitella</taxon>
    </lineage>
</organism>
<feature type="non-terminal residue" evidence="2">
    <location>
        <position position="185"/>
    </location>
</feature>
<dbReference type="STRING" id="35722.A0A0B7MZC8"/>
<dbReference type="Proteomes" id="UP000054107">
    <property type="component" value="Unassembled WGS sequence"/>
</dbReference>
<keyword evidence="3" id="KW-1185">Reference proteome</keyword>
<evidence type="ECO:0000313" key="3">
    <source>
        <dbReference type="Proteomes" id="UP000054107"/>
    </source>
</evidence>
<evidence type="ECO:0000313" key="2">
    <source>
        <dbReference type="EMBL" id="CEP08443.1"/>
    </source>
</evidence>
<name>A0A0B7MZC8_9FUNG</name>
<dbReference type="PANTHER" id="PTHR19446">
    <property type="entry name" value="REVERSE TRANSCRIPTASES"/>
    <property type="match status" value="1"/>
</dbReference>
<dbReference type="InterPro" id="IPR000477">
    <property type="entry name" value="RT_dom"/>
</dbReference>